<dbReference type="AlphaFoldDB" id="A0A6A7BC48"/>
<evidence type="ECO:0000313" key="1">
    <source>
        <dbReference type="EMBL" id="KAF2851718.1"/>
    </source>
</evidence>
<name>A0A6A7BC48_9PLEO</name>
<sequence>MVCLLSEIPPRLQSRIHHIIQPQPTTHHHNTTTLTCNPIQITLTTGTHVSIPSADLPTPYSTVFPLYPKQYSAQALCNKCTTTDGDSVTTVASYTFQYHTASVVYILSSAHPPHARCVLYATFSLSFSFSLFPFPFLSFPSCPPAPSCLEYMSMCITSR</sequence>
<dbReference type="EMBL" id="MU006301">
    <property type="protein sequence ID" value="KAF2851718.1"/>
    <property type="molecule type" value="Genomic_DNA"/>
</dbReference>
<keyword evidence="2" id="KW-1185">Reference proteome</keyword>
<accession>A0A6A7BC48</accession>
<protein>
    <submittedName>
        <fullName evidence="1">Uncharacterized protein</fullName>
    </submittedName>
</protein>
<organism evidence="1 2">
    <name type="scientific">Plenodomus tracheiphilus IPT5</name>
    <dbReference type="NCBI Taxonomy" id="1408161"/>
    <lineage>
        <taxon>Eukaryota</taxon>
        <taxon>Fungi</taxon>
        <taxon>Dikarya</taxon>
        <taxon>Ascomycota</taxon>
        <taxon>Pezizomycotina</taxon>
        <taxon>Dothideomycetes</taxon>
        <taxon>Pleosporomycetidae</taxon>
        <taxon>Pleosporales</taxon>
        <taxon>Pleosporineae</taxon>
        <taxon>Leptosphaeriaceae</taxon>
        <taxon>Plenodomus</taxon>
    </lineage>
</organism>
<evidence type="ECO:0000313" key="2">
    <source>
        <dbReference type="Proteomes" id="UP000799423"/>
    </source>
</evidence>
<reference evidence="1" key="1">
    <citation type="submission" date="2020-01" db="EMBL/GenBank/DDBJ databases">
        <authorList>
            <consortium name="DOE Joint Genome Institute"/>
            <person name="Haridas S."/>
            <person name="Albert R."/>
            <person name="Binder M."/>
            <person name="Bloem J."/>
            <person name="Labutti K."/>
            <person name="Salamov A."/>
            <person name="Andreopoulos B."/>
            <person name="Baker S.E."/>
            <person name="Barry K."/>
            <person name="Bills G."/>
            <person name="Bluhm B.H."/>
            <person name="Cannon C."/>
            <person name="Castanera R."/>
            <person name="Culley D.E."/>
            <person name="Daum C."/>
            <person name="Ezra D."/>
            <person name="Gonzalez J.B."/>
            <person name="Henrissat B."/>
            <person name="Kuo A."/>
            <person name="Liang C."/>
            <person name="Lipzen A."/>
            <person name="Lutzoni F."/>
            <person name="Magnuson J."/>
            <person name="Mondo S."/>
            <person name="Nolan M."/>
            <person name="Ohm R."/>
            <person name="Pangilinan J."/>
            <person name="Park H.-J."/>
            <person name="Ramirez L."/>
            <person name="Alfaro M."/>
            <person name="Sun H."/>
            <person name="Tritt A."/>
            <person name="Yoshinaga Y."/>
            <person name="Zwiers L.-H."/>
            <person name="Turgeon B.G."/>
            <person name="Goodwin S.B."/>
            <person name="Spatafora J.W."/>
            <person name="Crous P.W."/>
            <person name="Grigoriev I.V."/>
        </authorList>
    </citation>
    <scope>NUCLEOTIDE SEQUENCE</scope>
    <source>
        <strain evidence="1">IPT5</strain>
    </source>
</reference>
<gene>
    <name evidence="1" type="ORF">T440DRAFT_467506</name>
</gene>
<proteinExistence type="predicted"/>
<dbReference type="Proteomes" id="UP000799423">
    <property type="component" value="Unassembled WGS sequence"/>
</dbReference>